<evidence type="ECO:0000313" key="2">
    <source>
        <dbReference type="EMBL" id="URN96623.1"/>
    </source>
</evidence>
<dbReference type="Gene3D" id="3.50.50.60">
    <property type="entry name" value="FAD/NAD(P)-binding domain"/>
    <property type="match status" value="1"/>
</dbReference>
<name>A0A9J6ZKW9_9BACL</name>
<feature type="domain" description="FAD dependent oxidoreductase" evidence="1">
    <location>
        <begin position="31"/>
        <end position="389"/>
    </location>
</feature>
<protein>
    <submittedName>
        <fullName evidence="2">FAD-binding oxidoreductase</fullName>
    </submittedName>
</protein>
<dbReference type="AlphaFoldDB" id="A0A9J6ZKW9"/>
<reference evidence="2" key="1">
    <citation type="submission" date="2022-05" db="EMBL/GenBank/DDBJ databases">
        <title>Novel bacterial taxa in a minimal lignocellulolytic consortium and its capacity to transform plastics disclosed by genome-resolved metagenomics.</title>
        <authorList>
            <person name="Rodriguez C.A.D."/>
            <person name="Diaz-Garcia L."/>
            <person name="Herrera K."/>
            <person name="Tarazona N.A."/>
            <person name="Sproer C."/>
            <person name="Overmann J."/>
            <person name="Jimenez D.J."/>
        </authorList>
    </citation>
    <scope>NUCLEOTIDE SEQUENCE</scope>
    <source>
        <strain evidence="2">MAG5</strain>
    </source>
</reference>
<dbReference type="Pfam" id="PF01266">
    <property type="entry name" value="DAO"/>
    <property type="match status" value="1"/>
</dbReference>
<dbReference type="PANTHER" id="PTHR13847">
    <property type="entry name" value="SARCOSINE DEHYDROGENASE-RELATED"/>
    <property type="match status" value="1"/>
</dbReference>
<accession>A0A9J6ZKW9</accession>
<dbReference type="Proteomes" id="UP001056756">
    <property type="component" value="Chromosome"/>
</dbReference>
<gene>
    <name evidence="2" type="ORF">NAG76_10525</name>
</gene>
<dbReference type="EMBL" id="CP097899">
    <property type="protein sequence ID" value="URN96623.1"/>
    <property type="molecule type" value="Genomic_DNA"/>
</dbReference>
<proteinExistence type="predicted"/>
<organism evidence="2 3">
    <name type="scientific">Candidatus Pristimantibacillus lignocellulolyticus</name>
    <dbReference type="NCBI Taxonomy" id="2994561"/>
    <lineage>
        <taxon>Bacteria</taxon>
        <taxon>Bacillati</taxon>
        <taxon>Bacillota</taxon>
        <taxon>Bacilli</taxon>
        <taxon>Bacillales</taxon>
        <taxon>Paenibacillaceae</taxon>
        <taxon>Candidatus Pristimantibacillus</taxon>
    </lineage>
</organism>
<evidence type="ECO:0000259" key="1">
    <source>
        <dbReference type="Pfam" id="PF01266"/>
    </source>
</evidence>
<dbReference type="Gene3D" id="3.30.9.10">
    <property type="entry name" value="D-Amino Acid Oxidase, subunit A, domain 2"/>
    <property type="match status" value="1"/>
</dbReference>
<sequence length="408" mass="46424">MKELHTGNYYWNTFHTKKTEWSTLNKDLTTKVLIVGGGMSGLLMAYMLHEQGIDFILLEGDQIAEGSSLASTGLLQYCNDIMLSELRSAIGREKADTFYRYCYRALDQLKHIASNLQKHVGDAHFRSRTSMQFSSTDEDIIKLQQEYEALLSLELPCELWGSHQIEQQFPFSKGTGLVTHGDAEVNPHLFVLSLAQYLTEEGCHLYEKSLVSDHERLSNGSYRITVNNNYIVQSEYIVYAIGYQPEQLHQKLFQPILNRSYVIVSNPVDDLSSWYEKYMLWETARPYLYLRTTVDNRIIVGGLDETIQTPNHNVASVEALNDKLLDELRKLFPEYDLQIDYSWNATFAETADQLPYLGVDPDDQHIMYILGYGGNGTVSSMLGAELLTNMICGSGAMDDLADIVKLDR</sequence>
<dbReference type="InterPro" id="IPR006076">
    <property type="entry name" value="FAD-dep_OxRdtase"/>
</dbReference>
<dbReference type="PANTHER" id="PTHR13847:SF201">
    <property type="entry name" value="PUTATIBE OXIDOREDUCTASE"/>
    <property type="match status" value="1"/>
</dbReference>
<dbReference type="InterPro" id="IPR036188">
    <property type="entry name" value="FAD/NAD-bd_sf"/>
</dbReference>
<evidence type="ECO:0000313" key="3">
    <source>
        <dbReference type="Proteomes" id="UP001056756"/>
    </source>
</evidence>
<dbReference type="SUPFAM" id="SSF51905">
    <property type="entry name" value="FAD/NAD(P)-binding domain"/>
    <property type="match status" value="1"/>
</dbReference>
<dbReference type="KEGG" id="plig:NAG76_10525"/>
<dbReference type="GO" id="GO:0005737">
    <property type="term" value="C:cytoplasm"/>
    <property type="evidence" value="ECO:0007669"/>
    <property type="project" value="TreeGrafter"/>
</dbReference>